<dbReference type="Pfam" id="PF00528">
    <property type="entry name" value="BPD_transp_1"/>
    <property type="match status" value="1"/>
</dbReference>
<name>A0ABV5C5D0_9BACL</name>
<dbReference type="SUPFAM" id="SSF161098">
    <property type="entry name" value="MetI-like"/>
    <property type="match status" value="1"/>
</dbReference>
<comment type="caution">
    <text evidence="10">The sequence shown here is derived from an EMBL/GenBank/DDBJ whole genome shotgun (WGS) entry which is preliminary data.</text>
</comment>
<dbReference type="PANTHER" id="PTHR43744">
    <property type="entry name" value="ABC TRANSPORTER PERMEASE PROTEIN MG189-RELATED-RELATED"/>
    <property type="match status" value="1"/>
</dbReference>
<evidence type="ECO:0000256" key="6">
    <source>
        <dbReference type="ARBA" id="ARBA00023136"/>
    </source>
</evidence>
<feature type="transmembrane region" description="Helical" evidence="7">
    <location>
        <begin position="203"/>
        <end position="228"/>
    </location>
</feature>
<evidence type="ECO:0000256" key="4">
    <source>
        <dbReference type="ARBA" id="ARBA00022692"/>
    </source>
</evidence>
<evidence type="ECO:0000259" key="9">
    <source>
        <dbReference type="PROSITE" id="PS50928"/>
    </source>
</evidence>
<proteinExistence type="inferred from homology"/>
<comment type="similarity">
    <text evidence="7">Belongs to the binding-protein-dependent transport system permease family.</text>
</comment>
<dbReference type="RefSeq" id="WP_375521662.1">
    <property type="nucleotide sequence ID" value="NZ_JBHIRY010000022.1"/>
</dbReference>
<dbReference type="Proteomes" id="UP001580430">
    <property type="component" value="Unassembled WGS sequence"/>
</dbReference>
<evidence type="ECO:0000256" key="7">
    <source>
        <dbReference type="RuleBase" id="RU363032"/>
    </source>
</evidence>
<feature type="transmembrane region" description="Helical" evidence="7">
    <location>
        <begin position="161"/>
        <end position="182"/>
    </location>
</feature>
<comment type="subcellular location">
    <subcellularLocation>
        <location evidence="1 7">Cell membrane</location>
        <topology evidence="1 7">Multi-pass membrane protein</topology>
    </subcellularLocation>
</comment>
<evidence type="ECO:0000256" key="8">
    <source>
        <dbReference type="SAM" id="MobiDB-lite"/>
    </source>
</evidence>
<feature type="transmembrane region" description="Helical" evidence="7">
    <location>
        <begin position="261"/>
        <end position="282"/>
    </location>
</feature>
<evidence type="ECO:0000256" key="1">
    <source>
        <dbReference type="ARBA" id="ARBA00004651"/>
    </source>
</evidence>
<organism evidence="10 11">
    <name type="scientific">Paenibacillus medicaginis</name>
    <dbReference type="NCBI Taxonomy" id="1470560"/>
    <lineage>
        <taxon>Bacteria</taxon>
        <taxon>Bacillati</taxon>
        <taxon>Bacillota</taxon>
        <taxon>Bacilli</taxon>
        <taxon>Bacillales</taxon>
        <taxon>Paenibacillaceae</taxon>
        <taxon>Paenibacillus</taxon>
    </lineage>
</organism>
<keyword evidence="2 7" id="KW-0813">Transport</keyword>
<feature type="domain" description="ABC transmembrane type-1" evidence="9">
    <location>
        <begin position="92"/>
        <end position="282"/>
    </location>
</feature>
<dbReference type="InterPro" id="IPR035906">
    <property type="entry name" value="MetI-like_sf"/>
</dbReference>
<keyword evidence="3" id="KW-1003">Cell membrane</keyword>
<keyword evidence="6 7" id="KW-0472">Membrane</keyword>
<feature type="transmembrane region" description="Helical" evidence="7">
    <location>
        <begin position="96"/>
        <end position="118"/>
    </location>
</feature>
<keyword evidence="4 7" id="KW-0812">Transmembrane</keyword>
<feature type="transmembrane region" description="Helical" evidence="7">
    <location>
        <begin position="127"/>
        <end position="149"/>
    </location>
</feature>
<reference evidence="10 11" key="1">
    <citation type="submission" date="2024-09" db="EMBL/GenBank/DDBJ databases">
        <title>Paenibacillus zeirhizospherea sp. nov., isolated from surface of the maize (Zea mays) roots in a horticulture field, Hungary.</title>
        <authorList>
            <person name="Marton D."/>
            <person name="Farkas M."/>
            <person name="Bedics A."/>
            <person name="Toth E."/>
            <person name="Tancsics A."/>
            <person name="Boka K."/>
            <person name="Marati G."/>
            <person name="Kriszt B."/>
            <person name="Cserhati M."/>
        </authorList>
    </citation>
    <scope>NUCLEOTIDE SEQUENCE [LARGE SCALE GENOMIC DNA]</scope>
    <source>
        <strain evidence="10 11">JCM 18446</strain>
    </source>
</reference>
<dbReference type="Gene3D" id="1.10.3720.10">
    <property type="entry name" value="MetI-like"/>
    <property type="match status" value="1"/>
</dbReference>
<dbReference type="CDD" id="cd06261">
    <property type="entry name" value="TM_PBP2"/>
    <property type="match status" value="1"/>
</dbReference>
<dbReference type="InterPro" id="IPR000515">
    <property type="entry name" value="MetI-like"/>
</dbReference>
<evidence type="ECO:0000313" key="11">
    <source>
        <dbReference type="Proteomes" id="UP001580430"/>
    </source>
</evidence>
<evidence type="ECO:0000313" key="10">
    <source>
        <dbReference type="EMBL" id="MFB5762560.1"/>
    </source>
</evidence>
<dbReference type="PANTHER" id="PTHR43744:SF12">
    <property type="entry name" value="ABC TRANSPORTER PERMEASE PROTEIN MG189-RELATED"/>
    <property type="match status" value="1"/>
</dbReference>
<keyword evidence="11" id="KW-1185">Reference proteome</keyword>
<accession>A0ABV5C5D0</accession>
<feature type="transmembrane region" description="Helical" evidence="7">
    <location>
        <begin position="35"/>
        <end position="53"/>
    </location>
</feature>
<dbReference type="PROSITE" id="PS50928">
    <property type="entry name" value="ABC_TM1"/>
    <property type="match status" value="1"/>
</dbReference>
<dbReference type="EMBL" id="JBHIRY010000022">
    <property type="protein sequence ID" value="MFB5762560.1"/>
    <property type="molecule type" value="Genomic_DNA"/>
</dbReference>
<evidence type="ECO:0000256" key="2">
    <source>
        <dbReference type="ARBA" id="ARBA00022448"/>
    </source>
</evidence>
<gene>
    <name evidence="10" type="ORF">ACE5LO_19430</name>
</gene>
<evidence type="ECO:0000256" key="3">
    <source>
        <dbReference type="ARBA" id="ARBA00022475"/>
    </source>
</evidence>
<protein>
    <submittedName>
        <fullName evidence="10">Carbohydrate ABC transporter permease</fullName>
    </submittedName>
</protein>
<evidence type="ECO:0000256" key="5">
    <source>
        <dbReference type="ARBA" id="ARBA00022989"/>
    </source>
</evidence>
<sequence length="297" mass="33017">MATKSVNIHSRESRVKHRSASRASTTGVGVWGRHLLLLAGSLLMIFPFLWTILSSLKDISQIFVIPPQWIPNPVVWSNYPASLQAMPFVQAYGNSFYITALVVLSTLFTASMAAYAFAKIRFPGRDVLFILFLSTMMIPKQVTMIPLYLVMNKVGWLDTHWSLIVPGALFNAFAVFLLRQFVMGIPRDLEEAAVVDGAGHVRIYWSVILPLIRPALAAVGIFTFLGAWNSFLDPLIYLNTPEKFTVPLLLNSFKGLYTADWALMMAGTTISVIPVLVVYIFAQKQIIEGITMTGIKG</sequence>
<feature type="region of interest" description="Disordered" evidence="8">
    <location>
        <begin position="1"/>
        <end position="20"/>
    </location>
</feature>
<keyword evidence="5 7" id="KW-1133">Transmembrane helix</keyword>